<gene>
    <name evidence="2" type="ORF">C6P64_07045</name>
</gene>
<protein>
    <submittedName>
        <fullName evidence="2">Uncharacterized protein</fullName>
    </submittedName>
</protein>
<dbReference type="Pfam" id="PF17336">
    <property type="entry name" value="DUF5368"/>
    <property type="match status" value="1"/>
</dbReference>
<name>A0A2S9K5V9_9BURK</name>
<organism evidence="2 3">
    <name type="scientific">Malikia granosa</name>
    <dbReference type="NCBI Taxonomy" id="263067"/>
    <lineage>
        <taxon>Bacteria</taxon>
        <taxon>Pseudomonadati</taxon>
        <taxon>Pseudomonadota</taxon>
        <taxon>Betaproteobacteria</taxon>
        <taxon>Burkholderiales</taxon>
        <taxon>Comamonadaceae</taxon>
        <taxon>Malikia</taxon>
    </lineage>
</organism>
<dbReference type="Proteomes" id="UP000238589">
    <property type="component" value="Unassembled WGS sequence"/>
</dbReference>
<feature type="transmembrane region" description="Helical" evidence="1">
    <location>
        <begin position="35"/>
        <end position="57"/>
    </location>
</feature>
<sequence>MQAELLGLLGGVLSLSIMAKVSSSGFTDAGGPADWFLIASVFGFGLVSTTMLAYTLLGWIKPAKPAE</sequence>
<keyword evidence="1" id="KW-0472">Membrane</keyword>
<evidence type="ECO:0000313" key="2">
    <source>
        <dbReference type="EMBL" id="PRD65849.1"/>
    </source>
</evidence>
<reference evidence="2 3" key="1">
    <citation type="submission" date="2018-03" db="EMBL/GenBank/DDBJ databases">
        <title>Comparative genomics illustrates the genes involved in a hyperalkaliphilic mechanisms of Serpentinomonas isolated from highly-alkaline calcium-rich serpentinized springs.</title>
        <authorList>
            <person name="Suzuki S."/>
            <person name="Ishii S."/>
            <person name="Walworth N."/>
            <person name="Bird L."/>
            <person name="Kuenen J.G."/>
            <person name="Nealson K.H."/>
        </authorList>
    </citation>
    <scope>NUCLEOTIDE SEQUENCE [LARGE SCALE GENOMIC DNA]</scope>
    <source>
        <strain evidence="2 3">P1</strain>
    </source>
</reference>
<dbReference type="InterPro" id="IPR035308">
    <property type="entry name" value="DUF5368"/>
</dbReference>
<keyword evidence="1" id="KW-1133">Transmembrane helix</keyword>
<dbReference type="EMBL" id="PVLQ01000023">
    <property type="protein sequence ID" value="PRD65849.1"/>
    <property type="molecule type" value="Genomic_DNA"/>
</dbReference>
<evidence type="ECO:0000313" key="3">
    <source>
        <dbReference type="Proteomes" id="UP000238589"/>
    </source>
</evidence>
<evidence type="ECO:0000256" key="1">
    <source>
        <dbReference type="SAM" id="Phobius"/>
    </source>
</evidence>
<keyword evidence="3" id="KW-1185">Reference proteome</keyword>
<accession>A0A2S9K5V9</accession>
<comment type="caution">
    <text evidence="2">The sequence shown here is derived from an EMBL/GenBank/DDBJ whole genome shotgun (WGS) entry which is preliminary data.</text>
</comment>
<keyword evidence="1" id="KW-0812">Transmembrane</keyword>
<proteinExistence type="predicted"/>
<dbReference type="AlphaFoldDB" id="A0A2S9K5V9"/>